<dbReference type="Gene3D" id="3.20.20.100">
    <property type="entry name" value="NADP-dependent oxidoreductase domain"/>
    <property type="match status" value="1"/>
</dbReference>
<protein>
    <submittedName>
        <fullName evidence="3">Aldo/keto reductase</fullName>
    </submittedName>
</protein>
<dbReference type="SUPFAM" id="SSF51430">
    <property type="entry name" value="NAD(P)-linked oxidoreductase"/>
    <property type="match status" value="1"/>
</dbReference>
<evidence type="ECO:0000259" key="2">
    <source>
        <dbReference type="Pfam" id="PF00248"/>
    </source>
</evidence>
<dbReference type="GO" id="GO:0005829">
    <property type="term" value="C:cytosol"/>
    <property type="evidence" value="ECO:0007669"/>
    <property type="project" value="TreeGrafter"/>
</dbReference>
<sequence>MAPTMSYIQIEGIHLPVPQLILGSMMLNIENYDYSFGLLDAYYANGGNAIDLAKVYGPKPTRAVGEWMKVRGNRDRMILIGKGAHHDANGPRMKLEHMEEDLNLQLGWLDSDYFDIFMLHRDDPNTSVGYILESLEALLEAGLCRAIGVSNWSTARIQEANDYSAAHGLRGFVCNSPNLSLARAKEPRWLGCVSVDDAYANWHEQTQLPLLSWTSQAIGFFTGRYSPDLRDESDIVRVYYSEENWERYRRAATLADERGVNANHIALAYVLRQPFPTCALIGPNNLDELSSSMEALTVSLSPKEMLWLDLKTEHPN</sequence>
<keyword evidence="1" id="KW-0560">Oxidoreductase</keyword>
<dbReference type="InterPro" id="IPR036812">
    <property type="entry name" value="NAD(P)_OxRdtase_dom_sf"/>
</dbReference>
<gene>
    <name evidence="3" type="ORF">MJB10_17745</name>
</gene>
<dbReference type="AlphaFoldDB" id="A0AA96RLA7"/>
<dbReference type="Pfam" id="PF00248">
    <property type="entry name" value="Aldo_ket_red"/>
    <property type="match status" value="1"/>
</dbReference>
<dbReference type="KEGG" id="proo:MJB10_17745"/>
<dbReference type="PANTHER" id="PTHR43364:SF4">
    <property type="entry name" value="NAD(P)-LINKED OXIDOREDUCTASE SUPERFAMILY PROTEIN"/>
    <property type="match status" value="1"/>
</dbReference>
<evidence type="ECO:0000256" key="1">
    <source>
        <dbReference type="ARBA" id="ARBA00023002"/>
    </source>
</evidence>
<keyword evidence="4" id="KW-1185">Reference proteome</keyword>
<evidence type="ECO:0000313" key="4">
    <source>
        <dbReference type="Proteomes" id="UP001304650"/>
    </source>
</evidence>
<dbReference type="RefSeq" id="WP_314796813.1">
    <property type="nucleotide sequence ID" value="NZ_CP130319.1"/>
</dbReference>
<dbReference type="GO" id="GO:0016491">
    <property type="term" value="F:oxidoreductase activity"/>
    <property type="evidence" value="ECO:0007669"/>
    <property type="project" value="UniProtKB-KW"/>
</dbReference>
<dbReference type="InterPro" id="IPR023210">
    <property type="entry name" value="NADP_OxRdtase_dom"/>
</dbReference>
<name>A0AA96RLA7_9BACL</name>
<dbReference type="InterPro" id="IPR020471">
    <property type="entry name" value="AKR"/>
</dbReference>
<evidence type="ECO:0000313" key="3">
    <source>
        <dbReference type="EMBL" id="WNR42952.1"/>
    </source>
</evidence>
<dbReference type="EMBL" id="CP130319">
    <property type="protein sequence ID" value="WNR42952.1"/>
    <property type="molecule type" value="Genomic_DNA"/>
</dbReference>
<proteinExistence type="predicted"/>
<accession>A0AA96RLA7</accession>
<organism evidence="3 4">
    <name type="scientific">Paenibacillus roseopurpureus</name>
    <dbReference type="NCBI Taxonomy" id="2918901"/>
    <lineage>
        <taxon>Bacteria</taxon>
        <taxon>Bacillati</taxon>
        <taxon>Bacillota</taxon>
        <taxon>Bacilli</taxon>
        <taxon>Bacillales</taxon>
        <taxon>Paenibacillaceae</taxon>
        <taxon>Paenibacillus</taxon>
    </lineage>
</organism>
<reference evidence="3" key="1">
    <citation type="submission" date="2022-02" db="EMBL/GenBank/DDBJ databases">
        <title>Paenibacillus sp. MBLB1832 Whole Genome Shotgun Sequencing.</title>
        <authorList>
            <person name="Hwang C.Y."/>
            <person name="Cho E.-S."/>
            <person name="Seo M.-J."/>
        </authorList>
    </citation>
    <scope>NUCLEOTIDE SEQUENCE</scope>
    <source>
        <strain evidence="3">MBLB1832</strain>
    </source>
</reference>
<dbReference type="CDD" id="cd19082">
    <property type="entry name" value="AKR_AKR10A1_2"/>
    <property type="match status" value="1"/>
</dbReference>
<dbReference type="PANTHER" id="PTHR43364">
    <property type="entry name" value="NADH-SPECIFIC METHYLGLYOXAL REDUCTASE-RELATED"/>
    <property type="match status" value="1"/>
</dbReference>
<dbReference type="Proteomes" id="UP001304650">
    <property type="component" value="Chromosome"/>
</dbReference>
<dbReference type="PRINTS" id="PR00069">
    <property type="entry name" value="ALDKETRDTASE"/>
</dbReference>
<feature type="domain" description="NADP-dependent oxidoreductase" evidence="2">
    <location>
        <begin position="20"/>
        <end position="305"/>
    </location>
</feature>
<dbReference type="InterPro" id="IPR050523">
    <property type="entry name" value="AKR_Detox_Biosynth"/>
</dbReference>